<protein>
    <recommendedName>
        <fullName evidence="3">HPr-rel-A system PqqD family peptide chaperone</fullName>
    </recommendedName>
</protein>
<name>A0A848G7C1_9RHOO</name>
<accession>A0A848G7C1</accession>
<dbReference type="RefSeq" id="WP_169146340.1">
    <property type="nucleotide sequence ID" value="NZ_JABBGA010000010.1"/>
</dbReference>
<organism evidence="1 2">
    <name type="scientific">Zoogloea dura</name>
    <dbReference type="NCBI Taxonomy" id="2728840"/>
    <lineage>
        <taxon>Bacteria</taxon>
        <taxon>Pseudomonadati</taxon>
        <taxon>Pseudomonadota</taxon>
        <taxon>Betaproteobacteria</taxon>
        <taxon>Rhodocyclales</taxon>
        <taxon>Zoogloeaceae</taxon>
        <taxon>Zoogloea</taxon>
    </lineage>
</organism>
<dbReference type="AlphaFoldDB" id="A0A848G7C1"/>
<reference evidence="1 2" key="1">
    <citation type="submission" date="2020-04" db="EMBL/GenBank/DDBJ databases">
        <title>Zoogloea sp. G-4-1-14 isolated from soil.</title>
        <authorList>
            <person name="Dahal R.H."/>
        </authorList>
    </citation>
    <scope>NUCLEOTIDE SEQUENCE [LARGE SCALE GENOMIC DNA]</scope>
    <source>
        <strain evidence="1 2">G-4-1-14</strain>
    </source>
</reference>
<comment type="caution">
    <text evidence="1">The sequence shown here is derived from an EMBL/GenBank/DDBJ whole genome shotgun (WGS) entry which is preliminary data.</text>
</comment>
<dbReference type="EMBL" id="JABBGA010000010">
    <property type="protein sequence ID" value="NML26796.1"/>
    <property type="molecule type" value="Genomic_DNA"/>
</dbReference>
<evidence type="ECO:0000313" key="2">
    <source>
        <dbReference type="Proteomes" id="UP000580043"/>
    </source>
</evidence>
<keyword evidence="2" id="KW-1185">Reference proteome</keyword>
<gene>
    <name evidence="1" type="ORF">HHL15_13655</name>
</gene>
<sequence length="110" mass="12376">MLSNDHHYRACDALFHGLAEVRWKEVDEGWVRYDPAAGQTFLIAPITRFVLDQLAHPGRHLSFSQLLACVLQEEPDADPDDCRQLVEFAIEALIGARLILSEPRPSLANP</sequence>
<evidence type="ECO:0000313" key="1">
    <source>
        <dbReference type="EMBL" id="NML26796.1"/>
    </source>
</evidence>
<evidence type="ECO:0008006" key="3">
    <source>
        <dbReference type="Google" id="ProtNLM"/>
    </source>
</evidence>
<dbReference type="Proteomes" id="UP000580043">
    <property type="component" value="Unassembled WGS sequence"/>
</dbReference>
<proteinExistence type="predicted"/>